<dbReference type="RefSeq" id="XP_045264890.1">
    <property type="nucleotide sequence ID" value="XM_045405126.1"/>
</dbReference>
<feature type="domain" description="Reverse transcriptase Ty1/copia-type" evidence="1">
    <location>
        <begin position="1"/>
        <end position="107"/>
    </location>
</feature>
<dbReference type="EMBL" id="WVTB01000040">
    <property type="protein sequence ID" value="KAF3805731.1"/>
    <property type="molecule type" value="Genomic_DNA"/>
</dbReference>
<reference evidence="2" key="1">
    <citation type="journal article" date="2020" name="Phytopathology">
        <title>Genome sequence and comparative analysis of Colletotrichum gloeosporioides isolated from Liriodendron leaves.</title>
        <authorList>
            <person name="Fu F.F."/>
            <person name="Hao Z."/>
            <person name="Wang P."/>
            <person name="Lu Y."/>
            <person name="Xue L.J."/>
            <person name="Wei G."/>
            <person name="Tian Y."/>
            <person name="Baishi H."/>
            <person name="Xu H."/>
            <person name="Shi J."/>
            <person name="Cheng T."/>
            <person name="Wang G."/>
            <person name="Yi Y."/>
            <person name="Chen J."/>
        </authorList>
    </citation>
    <scope>NUCLEOTIDE SEQUENCE</scope>
    <source>
        <strain evidence="2">Lc1</strain>
    </source>
</reference>
<dbReference type="Pfam" id="PF07727">
    <property type="entry name" value="RVT_2"/>
    <property type="match status" value="1"/>
</dbReference>
<feature type="non-terminal residue" evidence="2">
    <location>
        <position position="1"/>
    </location>
</feature>
<dbReference type="InterPro" id="IPR013103">
    <property type="entry name" value="RVT_2"/>
</dbReference>
<reference evidence="2" key="2">
    <citation type="submission" date="2020-03" db="EMBL/GenBank/DDBJ databases">
        <authorList>
            <person name="Fu F.-F."/>
            <person name="Chen J."/>
        </authorList>
    </citation>
    <scope>NUCLEOTIDE SEQUENCE</scope>
    <source>
        <strain evidence="2">Lc1</strain>
    </source>
</reference>
<proteinExistence type="predicted"/>
<gene>
    <name evidence="2" type="ORF">GCG54_00005093</name>
</gene>
<comment type="caution">
    <text evidence="2">The sequence shown here is derived from an EMBL/GenBank/DDBJ whole genome shotgun (WGS) entry which is preliminary data.</text>
</comment>
<dbReference type="Proteomes" id="UP000613401">
    <property type="component" value="Unassembled WGS sequence"/>
</dbReference>
<organism evidence="2 3">
    <name type="scientific">Colletotrichum gloeosporioides</name>
    <name type="common">Anthracnose fungus</name>
    <name type="synonym">Glomerella cingulata</name>
    <dbReference type="NCBI Taxonomy" id="474922"/>
    <lineage>
        <taxon>Eukaryota</taxon>
        <taxon>Fungi</taxon>
        <taxon>Dikarya</taxon>
        <taxon>Ascomycota</taxon>
        <taxon>Pezizomycotina</taxon>
        <taxon>Sordariomycetes</taxon>
        <taxon>Hypocreomycetidae</taxon>
        <taxon>Glomerellales</taxon>
        <taxon>Glomerellaceae</taxon>
        <taxon>Colletotrichum</taxon>
        <taxon>Colletotrichum gloeosporioides species complex</taxon>
    </lineage>
</organism>
<evidence type="ECO:0000259" key="1">
    <source>
        <dbReference type="Pfam" id="PF07727"/>
    </source>
</evidence>
<evidence type="ECO:0000313" key="3">
    <source>
        <dbReference type="Proteomes" id="UP000613401"/>
    </source>
</evidence>
<accession>A0A8H4FKX7</accession>
<name>A0A8H4FKX7_COLGL</name>
<evidence type="ECO:0000313" key="2">
    <source>
        <dbReference type="EMBL" id="KAF3805731.1"/>
    </source>
</evidence>
<protein>
    <recommendedName>
        <fullName evidence="1">Reverse transcriptase Ty1/copia-type domain-containing protein</fullName>
    </recommendedName>
</protein>
<keyword evidence="3" id="KW-1185">Reference proteome</keyword>
<dbReference type="GeneID" id="69012245"/>
<dbReference type="AlphaFoldDB" id="A0A8H4FKX7"/>
<sequence length="171" mass="20038">LIKLGFIVSPYDEAVFILNKNSYKAIICYHIDDILLAANNTATSDYIYNILRQYIKIQILGEPSTFLGYEFEIDRPNKSFFMHQTKYTQKILNKYNKININPSITPMRDNIKLYINKYYASKEEILQFQQQIGALLYLALKTRFDIALAVIILSRYTTNPSKEHFIALDYL</sequence>